<dbReference type="PANTHER" id="PTHR21485:SF6">
    <property type="entry name" value="N-ACYLNEURAMINATE CYTIDYLYLTRANSFERASE-RELATED"/>
    <property type="match status" value="1"/>
</dbReference>
<dbReference type="SUPFAM" id="SSF53448">
    <property type="entry name" value="Nucleotide-diphospho-sugar transferases"/>
    <property type="match status" value="1"/>
</dbReference>
<dbReference type="PANTHER" id="PTHR21485">
    <property type="entry name" value="HAD SUPERFAMILY MEMBERS CMAS AND KDSC"/>
    <property type="match status" value="1"/>
</dbReference>
<evidence type="ECO:0000313" key="1">
    <source>
        <dbReference type="EMBL" id="SVD50496.1"/>
    </source>
</evidence>
<sequence length="163" mass="18198">MKVVCIINARGNSKGLPGKNIRMFGDKPLIAHTIESAINSKICDRVVVSTDDEEIAEISREYGAETPFMRPKDLANEFVHPEKSLVHAVEEIISSGYQFDITVMRDCTEPFIDEDDIINAVELLKKTNSCYGVQAVHKAHPNPYFGMVELNSHGYLEDSKIAD</sequence>
<dbReference type="Pfam" id="PF02348">
    <property type="entry name" value="CTP_transf_3"/>
    <property type="match status" value="1"/>
</dbReference>
<dbReference type="AlphaFoldDB" id="A0A382VV67"/>
<proteinExistence type="predicted"/>
<protein>
    <recommendedName>
        <fullName evidence="2">Acylneuraminate cytidylyltransferase family protein</fullName>
    </recommendedName>
</protein>
<organism evidence="1">
    <name type="scientific">marine metagenome</name>
    <dbReference type="NCBI Taxonomy" id="408172"/>
    <lineage>
        <taxon>unclassified sequences</taxon>
        <taxon>metagenomes</taxon>
        <taxon>ecological metagenomes</taxon>
    </lineage>
</organism>
<dbReference type="GO" id="GO:0008781">
    <property type="term" value="F:N-acylneuraminate cytidylyltransferase activity"/>
    <property type="evidence" value="ECO:0007669"/>
    <property type="project" value="TreeGrafter"/>
</dbReference>
<dbReference type="CDD" id="cd02513">
    <property type="entry name" value="CMP-NeuAc_Synthase"/>
    <property type="match status" value="1"/>
</dbReference>
<gene>
    <name evidence="1" type="ORF">METZ01_LOCUS403350</name>
</gene>
<accession>A0A382VV67</accession>
<feature type="non-terminal residue" evidence="1">
    <location>
        <position position="163"/>
    </location>
</feature>
<dbReference type="Gene3D" id="3.90.550.10">
    <property type="entry name" value="Spore Coat Polysaccharide Biosynthesis Protein SpsA, Chain A"/>
    <property type="match status" value="1"/>
</dbReference>
<dbReference type="InterPro" id="IPR003329">
    <property type="entry name" value="Cytidylyl_trans"/>
</dbReference>
<dbReference type="InterPro" id="IPR029044">
    <property type="entry name" value="Nucleotide-diphossugar_trans"/>
</dbReference>
<name>A0A382VV67_9ZZZZ</name>
<dbReference type="EMBL" id="UINC01154939">
    <property type="protein sequence ID" value="SVD50496.1"/>
    <property type="molecule type" value="Genomic_DNA"/>
</dbReference>
<reference evidence="1" key="1">
    <citation type="submission" date="2018-05" db="EMBL/GenBank/DDBJ databases">
        <authorList>
            <person name="Lanie J.A."/>
            <person name="Ng W.-L."/>
            <person name="Kazmierczak K.M."/>
            <person name="Andrzejewski T.M."/>
            <person name="Davidsen T.M."/>
            <person name="Wayne K.J."/>
            <person name="Tettelin H."/>
            <person name="Glass J.I."/>
            <person name="Rusch D."/>
            <person name="Podicherti R."/>
            <person name="Tsui H.-C.T."/>
            <person name="Winkler M.E."/>
        </authorList>
    </citation>
    <scope>NUCLEOTIDE SEQUENCE</scope>
</reference>
<evidence type="ECO:0008006" key="2">
    <source>
        <dbReference type="Google" id="ProtNLM"/>
    </source>
</evidence>
<dbReference type="InterPro" id="IPR050793">
    <property type="entry name" value="CMP-NeuNAc_synthase"/>
</dbReference>